<name>A0AAV9DFG9_ACOCL</name>
<reference evidence="2" key="1">
    <citation type="journal article" date="2023" name="Nat. Commun.">
        <title>Diploid and tetraploid genomes of Acorus and the evolution of monocots.</title>
        <authorList>
            <person name="Ma L."/>
            <person name="Liu K.W."/>
            <person name="Li Z."/>
            <person name="Hsiao Y.Y."/>
            <person name="Qi Y."/>
            <person name="Fu T."/>
            <person name="Tang G.D."/>
            <person name="Zhang D."/>
            <person name="Sun W.H."/>
            <person name="Liu D.K."/>
            <person name="Li Y."/>
            <person name="Chen G.Z."/>
            <person name="Liu X.D."/>
            <person name="Liao X.Y."/>
            <person name="Jiang Y.T."/>
            <person name="Yu X."/>
            <person name="Hao Y."/>
            <person name="Huang J."/>
            <person name="Zhao X.W."/>
            <person name="Ke S."/>
            <person name="Chen Y.Y."/>
            <person name="Wu W.L."/>
            <person name="Hsu J.L."/>
            <person name="Lin Y.F."/>
            <person name="Huang M.D."/>
            <person name="Li C.Y."/>
            <person name="Huang L."/>
            <person name="Wang Z.W."/>
            <person name="Zhao X."/>
            <person name="Zhong W.Y."/>
            <person name="Peng D.H."/>
            <person name="Ahmad S."/>
            <person name="Lan S."/>
            <person name="Zhang J.S."/>
            <person name="Tsai W.C."/>
            <person name="Van de Peer Y."/>
            <person name="Liu Z.J."/>
        </authorList>
    </citation>
    <scope>NUCLEOTIDE SEQUENCE</scope>
    <source>
        <strain evidence="2">CP</strain>
    </source>
</reference>
<reference evidence="2" key="2">
    <citation type="submission" date="2023-06" db="EMBL/GenBank/DDBJ databases">
        <authorList>
            <person name="Ma L."/>
            <person name="Liu K.-W."/>
            <person name="Li Z."/>
            <person name="Hsiao Y.-Y."/>
            <person name="Qi Y."/>
            <person name="Fu T."/>
            <person name="Tang G."/>
            <person name="Zhang D."/>
            <person name="Sun W.-H."/>
            <person name="Liu D.-K."/>
            <person name="Li Y."/>
            <person name="Chen G.-Z."/>
            <person name="Liu X.-D."/>
            <person name="Liao X.-Y."/>
            <person name="Jiang Y.-T."/>
            <person name="Yu X."/>
            <person name="Hao Y."/>
            <person name="Huang J."/>
            <person name="Zhao X.-W."/>
            <person name="Ke S."/>
            <person name="Chen Y.-Y."/>
            <person name="Wu W.-L."/>
            <person name="Hsu J.-L."/>
            <person name="Lin Y.-F."/>
            <person name="Huang M.-D."/>
            <person name="Li C.-Y."/>
            <person name="Huang L."/>
            <person name="Wang Z.-W."/>
            <person name="Zhao X."/>
            <person name="Zhong W.-Y."/>
            <person name="Peng D.-H."/>
            <person name="Ahmad S."/>
            <person name="Lan S."/>
            <person name="Zhang J.-S."/>
            <person name="Tsai W.-C."/>
            <person name="Van De Peer Y."/>
            <person name="Liu Z.-J."/>
        </authorList>
    </citation>
    <scope>NUCLEOTIDE SEQUENCE</scope>
    <source>
        <strain evidence="2">CP</strain>
        <tissue evidence="2">Leaves</tissue>
    </source>
</reference>
<dbReference type="AlphaFoldDB" id="A0AAV9DFG9"/>
<dbReference type="InterPro" id="IPR022212">
    <property type="entry name" value="DUF3741"/>
</dbReference>
<dbReference type="Pfam" id="PF12552">
    <property type="entry name" value="DUF3741"/>
    <property type="match status" value="1"/>
</dbReference>
<dbReference type="EMBL" id="JAUJYO010000014">
    <property type="protein sequence ID" value="KAK1298853.1"/>
    <property type="molecule type" value="Genomic_DNA"/>
</dbReference>
<comment type="caution">
    <text evidence="2">The sequence shown here is derived from an EMBL/GenBank/DDBJ whole genome shotgun (WGS) entry which is preliminary data.</text>
</comment>
<evidence type="ECO:0000259" key="1">
    <source>
        <dbReference type="Pfam" id="PF12552"/>
    </source>
</evidence>
<protein>
    <recommendedName>
        <fullName evidence="1">DUF3741 domain-containing protein</fullName>
    </recommendedName>
</protein>
<proteinExistence type="predicted"/>
<feature type="domain" description="DUF3741" evidence="1">
    <location>
        <begin position="57"/>
        <end position="96"/>
    </location>
</feature>
<dbReference type="InterPro" id="IPR044257">
    <property type="entry name" value="TRM32-like"/>
</dbReference>
<evidence type="ECO:0000313" key="3">
    <source>
        <dbReference type="Proteomes" id="UP001180020"/>
    </source>
</evidence>
<sequence>MSPEDAIHGNHCQVCGTSKTATHMGDNHIDELGRQILEKQSLLQEKLDEVKDVLLKQKNMDARNTTVRQAKDLLSALELFNANKELFLQILNDPNSALAKYIQSLQASNAESILTKSGSFPGAGLSSRKNGKFIGFKHKSKGLNISHARDELRKWG</sequence>
<gene>
    <name evidence="2" type="ORF">QJS10_CPB14g01550</name>
</gene>
<accession>A0AAV9DFG9</accession>
<keyword evidence="3" id="KW-1185">Reference proteome</keyword>
<dbReference type="Proteomes" id="UP001180020">
    <property type="component" value="Unassembled WGS sequence"/>
</dbReference>
<organism evidence="2 3">
    <name type="scientific">Acorus calamus</name>
    <name type="common">Sweet flag</name>
    <dbReference type="NCBI Taxonomy" id="4465"/>
    <lineage>
        <taxon>Eukaryota</taxon>
        <taxon>Viridiplantae</taxon>
        <taxon>Streptophyta</taxon>
        <taxon>Embryophyta</taxon>
        <taxon>Tracheophyta</taxon>
        <taxon>Spermatophyta</taxon>
        <taxon>Magnoliopsida</taxon>
        <taxon>Liliopsida</taxon>
        <taxon>Acoraceae</taxon>
        <taxon>Acorus</taxon>
    </lineage>
</organism>
<evidence type="ECO:0000313" key="2">
    <source>
        <dbReference type="EMBL" id="KAK1298853.1"/>
    </source>
</evidence>
<dbReference type="PANTHER" id="PTHR47071:SF9">
    <property type="entry name" value="TRM32-LIKE PROTEIN (DUF3741)"/>
    <property type="match status" value="1"/>
</dbReference>
<dbReference type="PANTHER" id="PTHR47071">
    <property type="entry name" value="PROTEIN TRM32"/>
    <property type="match status" value="1"/>
</dbReference>